<feature type="transmembrane region" description="Helical" evidence="7">
    <location>
        <begin position="259"/>
        <end position="278"/>
    </location>
</feature>
<feature type="transmembrane region" description="Helical" evidence="7">
    <location>
        <begin position="284"/>
        <end position="300"/>
    </location>
</feature>
<feature type="transmembrane region" description="Helical" evidence="7">
    <location>
        <begin position="54"/>
        <end position="76"/>
    </location>
</feature>
<reference evidence="8 9" key="1">
    <citation type="submission" date="2023-07" db="EMBL/GenBank/DDBJ databases">
        <title>Sorghum-associated microbial communities from plants grown in Nebraska, USA.</title>
        <authorList>
            <person name="Schachtman D."/>
        </authorList>
    </citation>
    <scope>NUCLEOTIDE SEQUENCE [LARGE SCALE GENOMIC DNA]</scope>
    <source>
        <strain evidence="8 9">4272</strain>
    </source>
</reference>
<feature type="region of interest" description="Disordered" evidence="6">
    <location>
        <begin position="1"/>
        <end position="20"/>
    </location>
</feature>
<dbReference type="PANTHER" id="PTHR30474:SF3">
    <property type="entry name" value="PEPTIDOGLYCAN GLYCOSYLTRANSFERASE RODA"/>
    <property type="match status" value="1"/>
</dbReference>
<feature type="transmembrane region" description="Helical" evidence="7">
    <location>
        <begin position="389"/>
        <end position="410"/>
    </location>
</feature>
<name>A0ABU1X7U8_9NOCA</name>
<evidence type="ECO:0000256" key="3">
    <source>
        <dbReference type="ARBA" id="ARBA00022960"/>
    </source>
</evidence>
<dbReference type="GO" id="GO:0051301">
    <property type="term" value="P:cell division"/>
    <property type="evidence" value="ECO:0007669"/>
    <property type="project" value="UniProtKB-KW"/>
</dbReference>
<keyword evidence="5 7" id="KW-0472">Membrane</keyword>
<sequence>MLVARTTGHRGRTGRGTAGRRAEATIRILDTMNALRTGMSSGPIVRGRPRRTELMLCTAAVVVVGIAAWIMSAAAGGDDGRSLQWSLLVFAALTLLAHLAVRQFAAHADPVILPCVVLLNGLGLVLIDRLDRAEAASAAAEGVAAPSSDAAHQLIWTAAGIALFALVLVVVRNHTQPARYAYTCGLAGVVALLIPAVLPARFSEVNGGKSWILFSGFSIQPGEFAKVLLLIFVAAFLVANRDLFGAAGRRVLGFTVPRLRDLGPLLVVTFVSVLVLVYEKNLGFSLLVFGTVLAMVYIATGRASWLLIGVAMFAVGAVVAYHLFAHVRVRVRVWEDPMATYYTNGYQIAQGLFGLGTGGLWGTGLGAGRPQEVPFAKTDFIISTIGEELGLFGLTAVILLFGVITVRGFAAALATRDTFGKLLGGGLAFSVGWQLFVVIGGVTKLIPLTGLTTPFMSYGGSSLLANYVIVALLIRISHDARTQAAPASPPPAPIAEAMTEHIRRPRPR</sequence>
<feature type="transmembrane region" description="Helical" evidence="7">
    <location>
        <begin position="455"/>
        <end position="474"/>
    </location>
</feature>
<evidence type="ECO:0000256" key="6">
    <source>
        <dbReference type="SAM" id="MobiDB-lite"/>
    </source>
</evidence>
<feature type="transmembrane region" description="Helical" evidence="7">
    <location>
        <begin position="210"/>
        <end position="238"/>
    </location>
</feature>
<feature type="transmembrane region" description="Helical" evidence="7">
    <location>
        <begin position="180"/>
        <end position="198"/>
    </location>
</feature>
<keyword evidence="9" id="KW-1185">Reference proteome</keyword>
<feature type="transmembrane region" description="Helical" evidence="7">
    <location>
        <begin position="422"/>
        <end position="443"/>
    </location>
</feature>
<comment type="subcellular location">
    <subcellularLocation>
        <location evidence="1">Membrane</location>
        <topology evidence="1">Multi-pass membrane protein</topology>
    </subcellularLocation>
</comment>
<feature type="transmembrane region" description="Helical" evidence="7">
    <location>
        <begin position="150"/>
        <end position="171"/>
    </location>
</feature>
<evidence type="ECO:0000313" key="8">
    <source>
        <dbReference type="EMBL" id="MDR7166627.1"/>
    </source>
</evidence>
<dbReference type="PANTHER" id="PTHR30474">
    <property type="entry name" value="CELL CYCLE PROTEIN"/>
    <property type="match status" value="1"/>
</dbReference>
<keyword evidence="2 7" id="KW-0812">Transmembrane</keyword>
<keyword evidence="3" id="KW-0133">Cell shape</keyword>
<feature type="transmembrane region" description="Helical" evidence="7">
    <location>
        <begin position="82"/>
        <end position="99"/>
    </location>
</feature>
<feature type="transmembrane region" description="Helical" evidence="7">
    <location>
        <begin position="111"/>
        <end position="130"/>
    </location>
</feature>
<gene>
    <name evidence="8" type="ORF">J2W56_000345</name>
</gene>
<dbReference type="EMBL" id="JAVDWW010000001">
    <property type="protein sequence ID" value="MDR7166627.1"/>
    <property type="molecule type" value="Genomic_DNA"/>
</dbReference>
<evidence type="ECO:0000313" key="9">
    <source>
        <dbReference type="Proteomes" id="UP001251217"/>
    </source>
</evidence>
<evidence type="ECO:0000256" key="7">
    <source>
        <dbReference type="SAM" id="Phobius"/>
    </source>
</evidence>
<keyword evidence="4 7" id="KW-1133">Transmembrane helix</keyword>
<evidence type="ECO:0000256" key="4">
    <source>
        <dbReference type="ARBA" id="ARBA00022989"/>
    </source>
</evidence>
<dbReference type="Proteomes" id="UP001251217">
    <property type="component" value="Unassembled WGS sequence"/>
</dbReference>
<accession>A0ABU1X7U8</accession>
<proteinExistence type="predicted"/>
<organism evidence="8 9">
    <name type="scientific">Nocardia kruczakiae</name>
    <dbReference type="NCBI Taxonomy" id="261477"/>
    <lineage>
        <taxon>Bacteria</taxon>
        <taxon>Bacillati</taxon>
        <taxon>Actinomycetota</taxon>
        <taxon>Actinomycetes</taxon>
        <taxon>Mycobacteriales</taxon>
        <taxon>Nocardiaceae</taxon>
        <taxon>Nocardia</taxon>
    </lineage>
</organism>
<evidence type="ECO:0000256" key="2">
    <source>
        <dbReference type="ARBA" id="ARBA00022692"/>
    </source>
</evidence>
<feature type="region of interest" description="Disordered" evidence="6">
    <location>
        <begin position="484"/>
        <end position="508"/>
    </location>
</feature>
<keyword evidence="8" id="KW-0131">Cell cycle</keyword>
<evidence type="ECO:0000256" key="5">
    <source>
        <dbReference type="ARBA" id="ARBA00023136"/>
    </source>
</evidence>
<protein>
    <submittedName>
        <fullName evidence="8">Cell division protein FtsW (Lipid II flippase)</fullName>
    </submittedName>
</protein>
<dbReference type="Pfam" id="PF01098">
    <property type="entry name" value="FTSW_RODA_SPOVE"/>
    <property type="match status" value="1"/>
</dbReference>
<feature type="transmembrane region" description="Helical" evidence="7">
    <location>
        <begin position="305"/>
        <end position="324"/>
    </location>
</feature>
<evidence type="ECO:0000256" key="1">
    <source>
        <dbReference type="ARBA" id="ARBA00004141"/>
    </source>
</evidence>
<comment type="caution">
    <text evidence="8">The sequence shown here is derived from an EMBL/GenBank/DDBJ whole genome shotgun (WGS) entry which is preliminary data.</text>
</comment>
<keyword evidence="8" id="KW-0132">Cell division</keyword>
<dbReference type="InterPro" id="IPR001182">
    <property type="entry name" value="FtsW/RodA"/>
</dbReference>